<dbReference type="Proteomes" id="UP000075666">
    <property type="component" value="Unassembled WGS sequence"/>
</dbReference>
<dbReference type="PATRIC" id="fig|46224.3.peg.59"/>
<dbReference type="RefSeq" id="WP_066234325.1">
    <property type="nucleotide sequence ID" value="NZ_LQYN01000093.1"/>
</dbReference>
<sequence>MKGYLGIIIDNNDHESFKESMRNYAARVNKKIDVIFLTAEFIEQYIEENHKKYCRVLFYDYEEFNNIKQLQNIFMLCQHYNLELSIIKQNLHSDVSVELSYILQII</sequence>
<gene>
    <name evidence="1" type="ORF">B4102_3559</name>
</gene>
<evidence type="ECO:0000313" key="2">
    <source>
        <dbReference type="Proteomes" id="UP000075666"/>
    </source>
</evidence>
<dbReference type="EMBL" id="LQYN01000093">
    <property type="protein sequence ID" value="KYC96086.1"/>
    <property type="molecule type" value="Genomic_DNA"/>
</dbReference>
<keyword evidence="2" id="KW-1185">Reference proteome</keyword>
<evidence type="ECO:0000313" key="1">
    <source>
        <dbReference type="EMBL" id="KYC96086.1"/>
    </source>
</evidence>
<organism evidence="1 2">
    <name type="scientific">Heyndrickxia sporothermodurans</name>
    <dbReference type="NCBI Taxonomy" id="46224"/>
    <lineage>
        <taxon>Bacteria</taxon>
        <taxon>Bacillati</taxon>
        <taxon>Bacillota</taxon>
        <taxon>Bacilli</taxon>
        <taxon>Bacillales</taxon>
        <taxon>Bacillaceae</taxon>
        <taxon>Heyndrickxia</taxon>
    </lineage>
</organism>
<dbReference type="OrthoDB" id="2898675at2"/>
<accession>A0A150KPI0</accession>
<comment type="caution">
    <text evidence="1">The sequence shown here is derived from an EMBL/GenBank/DDBJ whole genome shotgun (WGS) entry which is preliminary data.</text>
</comment>
<reference evidence="1 2" key="1">
    <citation type="submission" date="2016-01" db="EMBL/GenBank/DDBJ databases">
        <title>Genome Sequences of Twelve Sporeforming Bacillus Species Isolated from Foods.</title>
        <authorList>
            <person name="Berendsen E.M."/>
            <person name="Wells-Bennik M.H."/>
            <person name="Krawcyk A.O."/>
            <person name="De Jong A."/>
            <person name="Holsappel S."/>
            <person name="Eijlander R.T."/>
            <person name="Kuipers O.P."/>
        </authorList>
    </citation>
    <scope>NUCLEOTIDE SEQUENCE [LARGE SCALE GENOMIC DNA]</scope>
    <source>
        <strain evidence="1 2">B4102</strain>
    </source>
</reference>
<protein>
    <submittedName>
        <fullName evidence="1">Uncharacterized protein</fullName>
    </submittedName>
</protein>
<proteinExistence type="predicted"/>
<dbReference type="AlphaFoldDB" id="A0A150KPI0"/>
<name>A0A150KPI0_9BACI</name>